<keyword evidence="2" id="KW-1185">Reference proteome</keyword>
<reference evidence="1 2" key="2">
    <citation type="journal article" date="2017" name="Antonie Van Leeuwenhoek">
        <title>Rhizobium rhizosphaerae sp. nov., a novel species isolated from rice rhizosphere.</title>
        <authorList>
            <person name="Zhao J.J."/>
            <person name="Zhang J."/>
            <person name="Zhang R.J."/>
            <person name="Zhang C.W."/>
            <person name="Yin H.Q."/>
            <person name="Zhang X.X."/>
        </authorList>
    </citation>
    <scope>NUCLEOTIDE SEQUENCE [LARGE SCALE GENOMIC DNA]</scope>
    <source>
        <strain evidence="1 2">ACAM 611</strain>
    </source>
</reference>
<dbReference type="EMBL" id="BAET01000007">
    <property type="protein sequence ID" value="GAB54717.1"/>
    <property type="molecule type" value="Genomic_DNA"/>
</dbReference>
<proteinExistence type="predicted"/>
<accession>H5T8U0</accession>
<name>H5T8U0_9ALTE</name>
<evidence type="ECO:0000313" key="1">
    <source>
        <dbReference type="EMBL" id="GAB54717.1"/>
    </source>
</evidence>
<comment type="caution">
    <text evidence="1">The sequence shown here is derived from an EMBL/GenBank/DDBJ whole genome shotgun (WGS) entry which is preliminary data.</text>
</comment>
<gene>
    <name evidence="1" type="ORF">GPUN_0573</name>
</gene>
<sequence>MLFAKQCLYQTNVVIMLAHCIKPSTQKPRSSPLLSAVHILPSLD</sequence>
<dbReference type="Proteomes" id="UP000053586">
    <property type="component" value="Unassembled WGS sequence"/>
</dbReference>
<organism evidence="1 2">
    <name type="scientific">Glaciecola punicea ACAM 611</name>
    <dbReference type="NCBI Taxonomy" id="1121923"/>
    <lineage>
        <taxon>Bacteria</taxon>
        <taxon>Pseudomonadati</taxon>
        <taxon>Pseudomonadota</taxon>
        <taxon>Gammaproteobacteria</taxon>
        <taxon>Alteromonadales</taxon>
        <taxon>Alteromonadaceae</taxon>
        <taxon>Glaciecola</taxon>
    </lineage>
</organism>
<protein>
    <submittedName>
        <fullName evidence="1">Uncharacterized protein</fullName>
    </submittedName>
</protein>
<reference evidence="1 2" key="1">
    <citation type="journal article" date="2012" name="J. Bacteriol.">
        <title>Genome sequence of proteorhodopsin-containing sea ice bacterium Glaciecola punicea ACAM 611T.</title>
        <authorList>
            <person name="Qin Q.-L."/>
            <person name="Xie B.-B."/>
            <person name="Shu Y.-L."/>
            <person name="Rong J.-C."/>
            <person name="Zhao D.-L."/>
            <person name="Zhang X.-Y."/>
            <person name="Chen X.-L."/>
            <person name="Zhou B.-C."/>
            <person name="Zhanga Y.-Z."/>
        </authorList>
    </citation>
    <scope>NUCLEOTIDE SEQUENCE [LARGE SCALE GENOMIC DNA]</scope>
    <source>
        <strain evidence="1 2">ACAM 611</strain>
    </source>
</reference>
<dbReference type="AlphaFoldDB" id="H5T8U0"/>
<evidence type="ECO:0000313" key="2">
    <source>
        <dbReference type="Proteomes" id="UP000053586"/>
    </source>
</evidence>